<keyword evidence="3" id="KW-1185">Reference proteome</keyword>
<proteinExistence type="predicted"/>
<dbReference type="AlphaFoldDB" id="A0AAD7HC40"/>
<gene>
    <name evidence="2" type="ORF">B0H16DRAFT_1800603</name>
</gene>
<name>A0AAD7HC40_9AGAR</name>
<reference evidence="2" key="1">
    <citation type="submission" date="2023-03" db="EMBL/GenBank/DDBJ databases">
        <title>Massive genome expansion in bonnet fungi (Mycena s.s.) driven by repeated elements and novel gene families across ecological guilds.</title>
        <authorList>
            <consortium name="Lawrence Berkeley National Laboratory"/>
            <person name="Harder C.B."/>
            <person name="Miyauchi S."/>
            <person name="Viragh M."/>
            <person name="Kuo A."/>
            <person name="Thoen E."/>
            <person name="Andreopoulos B."/>
            <person name="Lu D."/>
            <person name="Skrede I."/>
            <person name="Drula E."/>
            <person name="Henrissat B."/>
            <person name="Morin E."/>
            <person name="Kohler A."/>
            <person name="Barry K."/>
            <person name="LaButti K."/>
            <person name="Morin E."/>
            <person name="Salamov A."/>
            <person name="Lipzen A."/>
            <person name="Mereny Z."/>
            <person name="Hegedus B."/>
            <person name="Baldrian P."/>
            <person name="Stursova M."/>
            <person name="Weitz H."/>
            <person name="Taylor A."/>
            <person name="Grigoriev I.V."/>
            <person name="Nagy L.G."/>
            <person name="Martin F."/>
            <person name="Kauserud H."/>
        </authorList>
    </citation>
    <scope>NUCLEOTIDE SEQUENCE</scope>
    <source>
        <strain evidence="2">CBHHK182m</strain>
    </source>
</reference>
<organism evidence="2 3">
    <name type="scientific">Mycena metata</name>
    <dbReference type="NCBI Taxonomy" id="1033252"/>
    <lineage>
        <taxon>Eukaryota</taxon>
        <taxon>Fungi</taxon>
        <taxon>Dikarya</taxon>
        <taxon>Basidiomycota</taxon>
        <taxon>Agaricomycotina</taxon>
        <taxon>Agaricomycetes</taxon>
        <taxon>Agaricomycetidae</taxon>
        <taxon>Agaricales</taxon>
        <taxon>Marasmiineae</taxon>
        <taxon>Mycenaceae</taxon>
        <taxon>Mycena</taxon>
    </lineage>
</organism>
<comment type="caution">
    <text evidence="2">The sequence shown here is derived from an EMBL/GenBank/DDBJ whole genome shotgun (WGS) entry which is preliminary data.</text>
</comment>
<evidence type="ECO:0000256" key="1">
    <source>
        <dbReference type="SAM" id="MobiDB-lite"/>
    </source>
</evidence>
<protein>
    <submittedName>
        <fullName evidence="2">Uncharacterized protein</fullName>
    </submittedName>
</protein>
<evidence type="ECO:0000313" key="3">
    <source>
        <dbReference type="Proteomes" id="UP001215598"/>
    </source>
</evidence>
<accession>A0AAD7HC40</accession>
<feature type="region of interest" description="Disordered" evidence="1">
    <location>
        <begin position="359"/>
        <end position="416"/>
    </location>
</feature>
<sequence length="923" mass="99717">MSSTENNPLYGMFAGMMSQFFREAMASGNYSTVTPNSDSGPAPTPLPTLAVPAAVPYTSSRSLALPAASNGHPIPSTLSPASLATQPMLGVSGLAIPLAGGHSNSARRARLRDLTTSQISRTNAGRVSAAAAHLGVPGQALPPRRRRGPAVRGVVLHQGPQTTLEKVSSFNPAGVREIRVTNLVQPFQTGQEVVLYKNFRAAHQHYLATNQLAFDYNVSENTSVSSILQMSSANMRVGTRHYAFGPLPAGPSTRLQHEALELQALVYVNNAKNRGDGAAHLRRESITAELTLKDLFEPALKNLYAPPLYCVQGDRFILHSIVRYPGLTFVETIDNAWPRRHGCLTKRHNLQFSEAVEMDWGDDDGASDTSGGVPESDQESDDENAPIAPILTAPTPPALPQRRAPLSTTPTAASSANIHPASVSAVESPVIVPAGSVTNQPLRPSTQPIAAAWPTTSWVPESTALYRDIFERNDVPAAIYQAATDGSSLELEGPSIDALAAYYVETVRDAAAKGDYSPLLRARRRVRVLKPDGTIFSFGSGVESEVIYTALNLYLMQAGTYCFLTDEDRFSLGVSMPLRLASAITTHRLDDMRVFGALLALSLISGKGVGDISPALIQYALNYGNPESLTPSFVSAWNPRLDRVVRQLQAVGPDGDLGPFQSLLINALNMQIAPLRYRDQNQHNMLVTQVVHTSLLGPDVHGHPEMKAFMEGLELPCTNGFSFGKLARSYPGGTEFFIAHAWTSNITDYDSLEPHLLITAPPLSAVTNHWGASAATLEPEAIFTAFLRRAGSPCAPGVLADAKQHLHPDVVGQLHQMDSPSFRSRMLCWAATGSPFLAPDAAQNDPIHVSFVLPNDQHYSDSAINSIVHMQQGTISFRSCSQVVRIPMSKLVEFHQTPEAFEQQVDSWFFLEILNGIGKISLL</sequence>
<dbReference type="EMBL" id="JARKIB010000285">
    <property type="protein sequence ID" value="KAJ7716844.1"/>
    <property type="molecule type" value="Genomic_DNA"/>
</dbReference>
<evidence type="ECO:0000313" key="2">
    <source>
        <dbReference type="EMBL" id="KAJ7716844.1"/>
    </source>
</evidence>
<dbReference type="Proteomes" id="UP001215598">
    <property type="component" value="Unassembled WGS sequence"/>
</dbReference>
<feature type="compositionally biased region" description="Polar residues" evidence="1">
    <location>
        <begin position="406"/>
        <end position="416"/>
    </location>
</feature>